<dbReference type="RefSeq" id="WP_158050389.1">
    <property type="nucleotide sequence ID" value="NZ_DBFOKP010000118.1"/>
</dbReference>
<dbReference type="Proteomes" id="UP000468668">
    <property type="component" value="Unassembled WGS sequence"/>
</dbReference>
<protein>
    <submittedName>
        <fullName evidence="1">Uncharacterized protein</fullName>
    </submittedName>
</protein>
<dbReference type="GeneID" id="98658756"/>
<name>A0A6N6NP39_9ACTN</name>
<evidence type="ECO:0000313" key="1">
    <source>
        <dbReference type="EMBL" id="KAB1636032.1"/>
    </source>
</evidence>
<dbReference type="AlphaFoldDB" id="A0A6N6NP39"/>
<sequence>MFTVESHEYDADTGIDSYVLNPGNMKAKVKVTEVDGEPQVLLGVDGMAVQTGVTEPTWTVCNNPAIVKIALADYEARK</sequence>
<evidence type="ECO:0000313" key="2">
    <source>
        <dbReference type="Proteomes" id="UP000468668"/>
    </source>
</evidence>
<accession>A0A6N6NP39</accession>
<comment type="caution">
    <text evidence="1">The sequence shown here is derived from an EMBL/GenBank/DDBJ whole genome shotgun (WGS) entry which is preliminary data.</text>
</comment>
<dbReference type="EMBL" id="WAJR01000037">
    <property type="protein sequence ID" value="KAB1636032.1"/>
    <property type="molecule type" value="Genomic_DNA"/>
</dbReference>
<dbReference type="OrthoDB" id="3176666at2"/>
<keyword evidence="2" id="KW-1185">Reference proteome</keyword>
<organism evidence="1 2">
    <name type="scientific">Ellagibacter isourolithinifaciens</name>
    <dbReference type="NCBI Taxonomy" id="2137581"/>
    <lineage>
        <taxon>Bacteria</taxon>
        <taxon>Bacillati</taxon>
        <taxon>Actinomycetota</taxon>
        <taxon>Coriobacteriia</taxon>
        <taxon>Eggerthellales</taxon>
        <taxon>Eggerthellaceae</taxon>
        <taxon>Ellagibacter</taxon>
    </lineage>
</organism>
<gene>
    <name evidence="1" type="ORF">F8C90_10085</name>
</gene>
<proteinExistence type="predicted"/>
<reference evidence="1 2" key="1">
    <citation type="submission" date="2019-09" db="EMBL/GenBank/DDBJ databases">
        <title>Whole genome shotgun sequencing (WGS) of Ellagibacter isourolithinifaciens DSM 104140(T) and Adlercreutzia muris DSM 29508(T).</title>
        <authorList>
            <person name="Stoll D.A."/>
            <person name="Danylec N."/>
            <person name="Huch M."/>
        </authorList>
    </citation>
    <scope>NUCLEOTIDE SEQUENCE [LARGE SCALE GENOMIC DNA]</scope>
    <source>
        <strain evidence="1 2">DSM 104140</strain>
    </source>
</reference>